<dbReference type="Proteomes" id="UP000746690">
    <property type="component" value="Unassembled WGS sequence"/>
</dbReference>
<dbReference type="RefSeq" id="WP_169676753.1">
    <property type="nucleotide sequence ID" value="NZ_JABBHF010000014.1"/>
</dbReference>
<gene>
    <name evidence="1" type="ORF">HHX25_19055</name>
</gene>
<evidence type="ECO:0000313" key="2">
    <source>
        <dbReference type="Proteomes" id="UP000746690"/>
    </source>
</evidence>
<comment type="caution">
    <text evidence="1">The sequence shown here is derived from an EMBL/GenBank/DDBJ whole genome shotgun (WGS) entry which is preliminary data.</text>
</comment>
<accession>A0ABX1S5A5</accession>
<dbReference type="EMBL" id="JABBHF010000014">
    <property type="protein sequence ID" value="NMH89614.1"/>
    <property type="molecule type" value="Genomic_DNA"/>
</dbReference>
<proteinExistence type="predicted"/>
<reference evidence="1 2" key="1">
    <citation type="submission" date="2020-04" db="EMBL/GenBank/DDBJ databases">
        <title>A Flavivirga sp. nov.</title>
        <authorList>
            <person name="Sun X."/>
        </authorList>
    </citation>
    <scope>NUCLEOTIDE SEQUENCE [LARGE SCALE GENOMIC DNA]</scope>
    <source>
        <strain evidence="1 2">Y03</strain>
    </source>
</reference>
<organism evidence="1 2">
    <name type="scientific">Flavivirga algicola</name>
    <dbReference type="NCBI Taxonomy" id="2729136"/>
    <lineage>
        <taxon>Bacteria</taxon>
        <taxon>Pseudomonadati</taxon>
        <taxon>Bacteroidota</taxon>
        <taxon>Flavobacteriia</taxon>
        <taxon>Flavobacteriales</taxon>
        <taxon>Flavobacteriaceae</taxon>
        <taxon>Flavivirga</taxon>
    </lineage>
</organism>
<sequence length="86" mass="10449">MKEKDTLATFLFDLPRTGKNIIAKWGNEDLQETYKKYGHGDRMNLIWYNGKFNKGDIFWKQIFTERLVIAYFHLYLHHETTESIRY</sequence>
<keyword evidence="2" id="KW-1185">Reference proteome</keyword>
<protein>
    <submittedName>
        <fullName evidence="1">Uncharacterized protein</fullName>
    </submittedName>
</protein>
<name>A0ABX1S5A5_9FLAO</name>
<evidence type="ECO:0000313" key="1">
    <source>
        <dbReference type="EMBL" id="NMH89614.1"/>
    </source>
</evidence>